<accession>A0A482WSM8</accession>
<dbReference type="SMART" id="SM00184">
    <property type="entry name" value="RING"/>
    <property type="match status" value="2"/>
</dbReference>
<dbReference type="GO" id="GO:0005737">
    <property type="term" value="C:cytoplasm"/>
    <property type="evidence" value="ECO:0007669"/>
    <property type="project" value="TreeGrafter"/>
</dbReference>
<evidence type="ECO:0000256" key="3">
    <source>
        <dbReference type="PROSITE-ProRule" id="PRU00175"/>
    </source>
</evidence>
<name>A0A482WSM8_LAOST</name>
<evidence type="ECO:0000256" key="1">
    <source>
        <dbReference type="ARBA" id="ARBA00022771"/>
    </source>
</evidence>
<dbReference type="PANTHER" id="PTHR24202:SF4">
    <property type="entry name" value="E3 UBIQUITIN-PROTEIN LIGASE MIB2-RELATED"/>
    <property type="match status" value="1"/>
</dbReference>
<dbReference type="Proteomes" id="UP000291343">
    <property type="component" value="Unassembled WGS sequence"/>
</dbReference>
<sequence>MLLYRGDSDIGHCAVIELLVCGGCDMNAVDEEGDTALHIVLMKRNSISTEIQEDQAPTIHGIWSQVSPRYEGNSVALAIACYLVQEGCQLDKQNNAQKTPLDIVADTNFAEIFNRYIIGQRSAAADEAAAAAVAAAAAAEGGEEGAGDDDEVEVSLSRKKPIECVFCSELFDSLVTLEPCKHRIVCEECSSRLKKCFLCHKLIDKRVTQDGRVVAFKPKQPNNERIRYLESKMTEIEESISCPICMERKRNTVFLCGHVACDKCSQTLQTCHMCRKEITKRINIY</sequence>
<dbReference type="InParanoid" id="A0A482WSM8"/>
<evidence type="ECO:0000259" key="4">
    <source>
        <dbReference type="PROSITE" id="PS50089"/>
    </source>
</evidence>
<dbReference type="GO" id="GO:0008270">
    <property type="term" value="F:zinc ion binding"/>
    <property type="evidence" value="ECO:0007669"/>
    <property type="project" value="UniProtKB-KW"/>
</dbReference>
<dbReference type="EMBL" id="QKKF02026883">
    <property type="protein sequence ID" value="RZF36171.1"/>
    <property type="molecule type" value="Genomic_DNA"/>
</dbReference>
<evidence type="ECO:0000313" key="6">
    <source>
        <dbReference type="Proteomes" id="UP000291343"/>
    </source>
</evidence>
<dbReference type="Gene3D" id="3.30.40.10">
    <property type="entry name" value="Zinc/RING finger domain, C3HC4 (zinc finger)"/>
    <property type="match status" value="2"/>
</dbReference>
<dbReference type="InterPro" id="IPR013083">
    <property type="entry name" value="Znf_RING/FYVE/PHD"/>
</dbReference>
<evidence type="ECO:0000313" key="5">
    <source>
        <dbReference type="EMBL" id="RZF36171.1"/>
    </source>
</evidence>
<evidence type="ECO:0000256" key="2">
    <source>
        <dbReference type="ARBA" id="ARBA00022833"/>
    </source>
</evidence>
<keyword evidence="2" id="KW-0862">Zinc</keyword>
<feature type="domain" description="RING-type" evidence="4">
    <location>
        <begin position="164"/>
        <end position="200"/>
    </location>
</feature>
<protein>
    <recommendedName>
        <fullName evidence="4">RING-type domain-containing protein</fullName>
    </recommendedName>
</protein>
<dbReference type="AlphaFoldDB" id="A0A482WSM8"/>
<dbReference type="GO" id="GO:0016567">
    <property type="term" value="P:protein ubiquitination"/>
    <property type="evidence" value="ECO:0007669"/>
    <property type="project" value="TreeGrafter"/>
</dbReference>
<reference evidence="5 6" key="1">
    <citation type="journal article" date="2017" name="Gigascience">
        <title>Genome sequence of the small brown planthopper, Laodelphax striatellus.</title>
        <authorList>
            <person name="Zhu J."/>
            <person name="Jiang F."/>
            <person name="Wang X."/>
            <person name="Yang P."/>
            <person name="Bao Y."/>
            <person name="Zhao W."/>
            <person name="Wang W."/>
            <person name="Lu H."/>
            <person name="Wang Q."/>
            <person name="Cui N."/>
            <person name="Li J."/>
            <person name="Chen X."/>
            <person name="Luo L."/>
            <person name="Yu J."/>
            <person name="Kang L."/>
            <person name="Cui F."/>
        </authorList>
    </citation>
    <scope>NUCLEOTIDE SEQUENCE [LARGE SCALE GENOMIC DNA]</scope>
    <source>
        <strain evidence="5">Lst14</strain>
    </source>
</reference>
<gene>
    <name evidence="5" type="ORF">LSTR_LSTR014400</name>
</gene>
<dbReference type="Gene3D" id="1.25.40.20">
    <property type="entry name" value="Ankyrin repeat-containing domain"/>
    <property type="match status" value="1"/>
</dbReference>
<dbReference type="InterPro" id="IPR001841">
    <property type="entry name" value="Znf_RING"/>
</dbReference>
<proteinExistence type="predicted"/>
<dbReference type="SMR" id="A0A482WSM8"/>
<dbReference type="SUPFAM" id="SSF48403">
    <property type="entry name" value="Ankyrin repeat"/>
    <property type="match status" value="1"/>
</dbReference>
<dbReference type="Pfam" id="PF13920">
    <property type="entry name" value="zf-C3HC4_3"/>
    <property type="match status" value="2"/>
</dbReference>
<dbReference type="PROSITE" id="PS50089">
    <property type="entry name" value="ZF_RING_2"/>
    <property type="match status" value="2"/>
</dbReference>
<dbReference type="PANTHER" id="PTHR24202">
    <property type="entry name" value="E3 UBIQUITIN-PROTEIN LIGASE MIB2"/>
    <property type="match status" value="1"/>
</dbReference>
<dbReference type="OrthoDB" id="2122982at2759"/>
<keyword evidence="1 3" id="KW-0479">Metal-binding</keyword>
<feature type="domain" description="RING-type" evidence="4">
    <location>
        <begin position="242"/>
        <end position="275"/>
    </location>
</feature>
<dbReference type="STRING" id="195883.A0A482WSM8"/>
<dbReference type="CDD" id="cd16520">
    <property type="entry name" value="RING-HC_MIBs-like"/>
    <property type="match status" value="1"/>
</dbReference>
<keyword evidence="1 3" id="KW-0863">Zinc-finger</keyword>
<keyword evidence="6" id="KW-1185">Reference proteome</keyword>
<dbReference type="InterPro" id="IPR036770">
    <property type="entry name" value="Ankyrin_rpt-contain_sf"/>
</dbReference>
<comment type="caution">
    <text evidence="5">The sequence shown here is derived from an EMBL/GenBank/DDBJ whole genome shotgun (WGS) entry which is preliminary data.</text>
</comment>
<organism evidence="5 6">
    <name type="scientific">Laodelphax striatellus</name>
    <name type="common">Small brown planthopper</name>
    <name type="synonym">Delphax striatella</name>
    <dbReference type="NCBI Taxonomy" id="195883"/>
    <lineage>
        <taxon>Eukaryota</taxon>
        <taxon>Metazoa</taxon>
        <taxon>Ecdysozoa</taxon>
        <taxon>Arthropoda</taxon>
        <taxon>Hexapoda</taxon>
        <taxon>Insecta</taxon>
        <taxon>Pterygota</taxon>
        <taxon>Neoptera</taxon>
        <taxon>Paraneoptera</taxon>
        <taxon>Hemiptera</taxon>
        <taxon>Auchenorrhyncha</taxon>
        <taxon>Fulgoroidea</taxon>
        <taxon>Delphacidae</taxon>
        <taxon>Criomorphinae</taxon>
        <taxon>Laodelphax</taxon>
    </lineage>
</organism>
<dbReference type="SUPFAM" id="SSF57850">
    <property type="entry name" value="RING/U-box"/>
    <property type="match status" value="1"/>
</dbReference>